<comment type="caution">
    <text evidence="2">The sequence shown here is derived from an EMBL/GenBank/DDBJ whole genome shotgun (WGS) entry which is preliminary data.</text>
</comment>
<dbReference type="EMBL" id="BAAAQX010000014">
    <property type="protein sequence ID" value="GAA2209948.1"/>
    <property type="molecule type" value="Genomic_DNA"/>
</dbReference>
<feature type="compositionally biased region" description="Low complexity" evidence="1">
    <location>
        <begin position="44"/>
        <end position="60"/>
    </location>
</feature>
<sequence>MEAGRIAVKLGAVGLRRLMHAELGRPAHANANTATPRYRDHRNAANTANTASVTTTASAARQARGHRSAPRPAPKPRPTQPSALLRNST</sequence>
<evidence type="ECO:0000313" key="3">
    <source>
        <dbReference type="Proteomes" id="UP001499843"/>
    </source>
</evidence>
<accession>A0ABP5PHE3</accession>
<keyword evidence="3" id="KW-1185">Reference proteome</keyword>
<feature type="region of interest" description="Disordered" evidence="1">
    <location>
        <begin position="23"/>
        <end position="89"/>
    </location>
</feature>
<gene>
    <name evidence="2" type="ORF">GCM10009850_054070</name>
</gene>
<name>A0ABP5PHE3_9ACTN</name>
<proteinExistence type="predicted"/>
<evidence type="ECO:0008006" key="4">
    <source>
        <dbReference type="Google" id="ProtNLM"/>
    </source>
</evidence>
<organism evidence="2 3">
    <name type="scientific">Nonomuraea monospora</name>
    <dbReference type="NCBI Taxonomy" id="568818"/>
    <lineage>
        <taxon>Bacteria</taxon>
        <taxon>Bacillati</taxon>
        <taxon>Actinomycetota</taxon>
        <taxon>Actinomycetes</taxon>
        <taxon>Streptosporangiales</taxon>
        <taxon>Streptosporangiaceae</taxon>
        <taxon>Nonomuraea</taxon>
    </lineage>
</organism>
<reference evidence="3" key="1">
    <citation type="journal article" date="2019" name="Int. J. Syst. Evol. Microbiol.">
        <title>The Global Catalogue of Microorganisms (GCM) 10K type strain sequencing project: providing services to taxonomists for standard genome sequencing and annotation.</title>
        <authorList>
            <consortium name="The Broad Institute Genomics Platform"/>
            <consortium name="The Broad Institute Genome Sequencing Center for Infectious Disease"/>
            <person name="Wu L."/>
            <person name="Ma J."/>
        </authorList>
    </citation>
    <scope>NUCLEOTIDE SEQUENCE [LARGE SCALE GENOMIC DNA]</scope>
    <source>
        <strain evidence="3">JCM 16114</strain>
    </source>
</reference>
<dbReference type="Proteomes" id="UP001499843">
    <property type="component" value="Unassembled WGS sequence"/>
</dbReference>
<evidence type="ECO:0000313" key="2">
    <source>
        <dbReference type="EMBL" id="GAA2209948.1"/>
    </source>
</evidence>
<evidence type="ECO:0000256" key="1">
    <source>
        <dbReference type="SAM" id="MobiDB-lite"/>
    </source>
</evidence>
<protein>
    <recommendedName>
        <fullName evidence="4">Transposase</fullName>
    </recommendedName>
</protein>